<evidence type="ECO:0000313" key="2">
    <source>
        <dbReference type="EMBL" id="PWZ01231.1"/>
    </source>
</evidence>
<gene>
    <name evidence="2" type="ORF">BCV70DRAFT_91326</name>
</gene>
<accession>A0A317XV76</accession>
<reference evidence="2 3" key="1">
    <citation type="journal article" date="2018" name="Mol. Biol. Evol.">
        <title>Broad Genomic Sampling Reveals a Smut Pathogenic Ancestry of the Fungal Clade Ustilaginomycotina.</title>
        <authorList>
            <person name="Kijpornyongpan T."/>
            <person name="Mondo S.J."/>
            <person name="Barry K."/>
            <person name="Sandor L."/>
            <person name="Lee J."/>
            <person name="Lipzen A."/>
            <person name="Pangilinan J."/>
            <person name="LaButti K."/>
            <person name="Hainaut M."/>
            <person name="Henrissat B."/>
            <person name="Grigoriev I.V."/>
            <person name="Spatafora J.W."/>
            <person name="Aime M.C."/>
        </authorList>
    </citation>
    <scope>NUCLEOTIDE SEQUENCE [LARGE SCALE GENOMIC DNA]</scope>
    <source>
        <strain evidence="2 3">MCA 3645</strain>
    </source>
</reference>
<sequence>MLAATYHQRRLLLTPCIHPFSCMKPRYLLFRRRDRPPPPLLPSPPNPASSTIHFCPLRHGTVQLFALSILGLVCTSVRAPEEQRKDQTAHYRIAGYSMQVTTVEPDPSPPPSETKGLPSVQPQPLAYHQQPRLGILLYRVTTLASSCLHWPLQA</sequence>
<feature type="region of interest" description="Disordered" evidence="1">
    <location>
        <begin position="100"/>
        <end position="121"/>
    </location>
</feature>
<dbReference type="InParanoid" id="A0A317XV76"/>
<protein>
    <submittedName>
        <fullName evidence="2">Uncharacterized protein</fullName>
    </submittedName>
</protein>
<dbReference type="EMBL" id="KZ819191">
    <property type="protein sequence ID" value="PWZ01231.1"/>
    <property type="molecule type" value="Genomic_DNA"/>
</dbReference>
<name>A0A317XV76_9BASI</name>
<evidence type="ECO:0000256" key="1">
    <source>
        <dbReference type="SAM" id="MobiDB-lite"/>
    </source>
</evidence>
<keyword evidence="3" id="KW-1185">Reference proteome</keyword>
<evidence type="ECO:0000313" key="3">
    <source>
        <dbReference type="Proteomes" id="UP000246740"/>
    </source>
</evidence>
<organism evidence="2 3">
    <name type="scientific">Testicularia cyperi</name>
    <dbReference type="NCBI Taxonomy" id="1882483"/>
    <lineage>
        <taxon>Eukaryota</taxon>
        <taxon>Fungi</taxon>
        <taxon>Dikarya</taxon>
        <taxon>Basidiomycota</taxon>
        <taxon>Ustilaginomycotina</taxon>
        <taxon>Ustilaginomycetes</taxon>
        <taxon>Ustilaginales</taxon>
        <taxon>Anthracoideaceae</taxon>
        <taxon>Testicularia</taxon>
    </lineage>
</organism>
<dbReference type="AlphaFoldDB" id="A0A317XV76"/>
<proteinExistence type="predicted"/>
<dbReference type="Proteomes" id="UP000246740">
    <property type="component" value="Unassembled WGS sequence"/>
</dbReference>